<dbReference type="EMBL" id="MT145194">
    <property type="protein sequence ID" value="QJI05058.1"/>
    <property type="molecule type" value="Genomic_DNA"/>
</dbReference>
<feature type="region of interest" description="Disordered" evidence="1">
    <location>
        <begin position="164"/>
        <end position="186"/>
    </location>
</feature>
<evidence type="ECO:0000313" key="3">
    <source>
        <dbReference type="EMBL" id="QJA67512.1"/>
    </source>
</evidence>
<dbReference type="InterPro" id="IPR045677">
    <property type="entry name" value="DUF6197"/>
</dbReference>
<dbReference type="AlphaFoldDB" id="A0A6H1ZBG8"/>
<sequence>MTDTIKRSQLLREVDALFKGPENWIVGQLFGKIASDDAPVYTTNTNKYTGKRFIPVETYDIEQADCFCILGAIDKVLYAHGLLDPATDSLMAEAAKHALEYVLCAEERVFGPSPDQAAYIKNVEAKNVVISDAKVYVFNDNHTATFEELKSDLACAIALAEKRETDASNKPDDGSQDGGDYLEGDH</sequence>
<proteinExistence type="predicted"/>
<evidence type="ECO:0000313" key="2">
    <source>
        <dbReference type="EMBL" id="QJA44615.1"/>
    </source>
</evidence>
<protein>
    <submittedName>
        <fullName evidence="2">Uncharacterized protein</fullName>
    </submittedName>
</protein>
<organism evidence="2">
    <name type="scientific">viral metagenome</name>
    <dbReference type="NCBI Taxonomy" id="1070528"/>
    <lineage>
        <taxon>unclassified sequences</taxon>
        <taxon>metagenomes</taxon>
        <taxon>organismal metagenomes</taxon>
    </lineage>
</organism>
<dbReference type="Pfam" id="PF19698">
    <property type="entry name" value="DUF6197"/>
    <property type="match status" value="1"/>
</dbReference>
<dbReference type="EMBL" id="MT144665">
    <property type="protein sequence ID" value="QJH96863.1"/>
    <property type="molecule type" value="Genomic_DNA"/>
</dbReference>
<reference evidence="2" key="1">
    <citation type="submission" date="2020-03" db="EMBL/GenBank/DDBJ databases">
        <title>The deep terrestrial virosphere.</title>
        <authorList>
            <person name="Holmfeldt K."/>
            <person name="Nilsson E."/>
            <person name="Simone D."/>
            <person name="Lopez-Fernandez M."/>
            <person name="Wu X."/>
            <person name="de Brujin I."/>
            <person name="Lundin D."/>
            <person name="Andersson A."/>
            <person name="Bertilsson S."/>
            <person name="Dopson M."/>
        </authorList>
    </citation>
    <scope>NUCLEOTIDE SEQUENCE</scope>
    <source>
        <strain evidence="5">MM415A00133</strain>
        <strain evidence="3">MM415B00206</strain>
        <strain evidence="2">TM448A00125</strain>
        <strain evidence="4">TM448B00851</strain>
    </source>
</reference>
<name>A0A6H1ZBG8_9ZZZZ</name>
<evidence type="ECO:0000313" key="5">
    <source>
        <dbReference type="EMBL" id="QJI05058.1"/>
    </source>
</evidence>
<dbReference type="EMBL" id="MT141572">
    <property type="protein sequence ID" value="QJA67512.1"/>
    <property type="molecule type" value="Genomic_DNA"/>
</dbReference>
<evidence type="ECO:0000256" key="1">
    <source>
        <dbReference type="SAM" id="MobiDB-lite"/>
    </source>
</evidence>
<feature type="compositionally biased region" description="Basic and acidic residues" evidence="1">
    <location>
        <begin position="164"/>
        <end position="173"/>
    </location>
</feature>
<gene>
    <name evidence="5" type="ORF">MM415A00133_0001</name>
    <name evidence="3" type="ORF">MM415B00206_0029</name>
    <name evidence="2" type="ORF">TM448A00125_0011</name>
    <name evidence="4" type="ORF">TM448B00851_0024</name>
</gene>
<evidence type="ECO:0000313" key="4">
    <source>
        <dbReference type="EMBL" id="QJH96863.1"/>
    </source>
</evidence>
<dbReference type="EMBL" id="MT143978">
    <property type="protein sequence ID" value="QJA44615.1"/>
    <property type="molecule type" value="Genomic_DNA"/>
</dbReference>
<accession>A0A6H1ZBG8</accession>